<evidence type="ECO:0000313" key="2">
    <source>
        <dbReference type="Proteomes" id="UP001325680"/>
    </source>
</evidence>
<sequence length="70" mass="7946">MKKYNTSRPQALRIQLNNKDIPTGLVYFTGNAISSWSNRVEGVATELNNCTWHEDISSGILLYIVTDMKK</sequence>
<dbReference type="RefSeq" id="WP_114791022.1">
    <property type="nucleotide sequence ID" value="NZ_CP139960.1"/>
</dbReference>
<keyword evidence="2" id="KW-1185">Reference proteome</keyword>
<reference evidence="1 2" key="1">
    <citation type="submission" date="2023-12" db="EMBL/GenBank/DDBJ databases">
        <title>Genome sequencing and assembly of bacterial species from a model synthetic community.</title>
        <authorList>
            <person name="Hogle S.L."/>
        </authorList>
    </citation>
    <scope>NUCLEOTIDE SEQUENCE [LARGE SCALE GENOMIC DNA]</scope>
    <source>
        <strain evidence="1 2">HAMBI_3031</strain>
    </source>
</reference>
<evidence type="ECO:0000313" key="1">
    <source>
        <dbReference type="EMBL" id="WQD38248.1"/>
    </source>
</evidence>
<proteinExistence type="predicted"/>
<organism evidence="1 2">
    <name type="scientific">Niabella yanshanensis</name>
    <dbReference type="NCBI Taxonomy" id="577386"/>
    <lineage>
        <taxon>Bacteria</taxon>
        <taxon>Pseudomonadati</taxon>
        <taxon>Bacteroidota</taxon>
        <taxon>Chitinophagia</taxon>
        <taxon>Chitinophagales</taxon>
        <taxon>Chitinophagaceae</taxon>
        <taxon>Niabella</taxon>
    </lineage>
</organism>
<accession>A0ABZ0W6M6</accession>
<dbReference type="Proteomes" id="UP001325680">
    <property type="component" value="Chromosome"/>
</dbReference>
<gene>
    <name evidence="1" type="ORF">U0035_21490</name>
</gene>
<dbReference type="EMBL" id="CP139960">
    <property type="protein sequence ID" value="WQD38248.1"/>
    <property type="molecule type" value="Genomic_DNA"/>
</dbReference>
<name>A0ABZ0W6M6_9BACT</name>
<protein>
    <submittedName>
        <fullName evidence="1">Uncharacterized protein</fullName>
    </submittedName>
</protein>